<comment type="caution">
    <text evidence="2">The sequence shown here is derived from an EMBL/GenBank/DDBJ whole genome shotgun (WGS) entry which is preliminary data.</text>
</comment>
<dbReference type="OrthoDB" id="5491135at2"/>
<proteinExistence type="predicted"/>
<dbReference type="PANTHER" id="PTHR43194">
    <property type="entry name" value="HYDROLASE ALPHA/BETA FOLD FAMILY"/>
    <property type="match status" value="1"/>
</dbReference>
<dbReference type="AlphaFoldDB" id="A0A2T6B0T5"/>
<dbReference type="RefSeq" id="WP_107975281.1">
    <property type="nucleotide sequence ID" value="NZ_BMEZ01000006.1"/>
</dbReference>
<reference evidence="2 3" key="1">
    <citation type="submission" date="2018-04" db="EMBL/GenBank/DDBJ databases">
        <title>Genomic Encyclopedia of Archaeal and Bacterial Type Strains, Phase II (KMG-II): from individual species to whole genera.</title>
        <authorList>
            <person name="Goeker M."/>
        </authorList>
    </citation>
    <scope>NUCLEOTIDE SEQUENCE [LARGE SCALE GENOMIC DNA]</scope>
    <source>
        <strain evidence="2 3">DSM 29329</strain>
    </source>
</reference>
<dbReference type="Pfam" id="PF12697">
    <property type="entry name" value="Abhydrolase_6"/>
    <property type="match status" value="1"/>
</dbReference>
<dbReference type="PANTHER" id="PTHR43194:SF2">
    <property type="entry name" value="PEROXISOMAL MEMBRANE PROTEIN LPX1"/>
    <property type="match status" value="1"/>
</dbReference>
<dbReference type="SUPFAM" id="SSF53474">
    <property type="entry name" value="alpha/beta-Hydrolases"/>
    <property type="match status" value="1"/>
</dbReference>
<dbReference type="InterPro" id="IPR050228">
    <property type="entry name" value="Carboxylesterase_BioH"/>
</dbReference>
<sequence>MRDAVVFLPGLMCDARLFGPQIADLSREGPVMVAPPITGERIEEMASSLLDVLPRRAALVGHGLGAAVAIEILRRAPDRVNRVALMGISPLGETPHEAADRDPQIIRVRSGRLNDVIREQIAAAGLAPRPHRGEIIGLLAEMAAGLGPEVYVRQSRALQRRRDPQTTLGRIAVPALVLCGEHDALCPVERHRLMADLIERAGLEVIEGAGHYPMLESPDEVSDALRDWLEAPAGAR</sequence>
<accession>A0A2T6B0T5</accession>
<evidence type="ECO:0000313" key="2">
    <source>
        <dbReference type="EMBL" id="PTX49660.1"/>
    </source>
</evidence>
<dbReference type="InterPro" id="IPR000073">
    <property type="entry name" value="AB_hydrolase_1"/>
</dbReference>
<feature type="domain" description="AB hydrolase-1" evidence="1">
    <location>
        <begin position="42"/>
        <end position="224"/>
    </location>
</feature>
<evidence type="ECO:0000259" key="1">
    <source>
        <dbReference type="Pfam" id="PF12697"/>
    </source>
</evidence>
<dbReference type="EMBL" id="QBKN01000006">
    <property type="protein sequence ID" value="PTX49660.1"/>
    <property type="molecule type" value="Genomic_DNA"/>
</dbReference>
<name>A0A2T6B0T5_9RHOB</name>
<dbReference type="Gene3D" id="3.40.50.1820">
    <property type="entry name" value="alpha/beta hydrolase"/>
    <property type="match status" value="1"/>
</dbReference>
<dbReference type="PRINTS" id="PR00111">
    <property type="entry name" value="ABHYDROLASE"/>
</dbReference>
<keyword evidence="3" id="KW-1185">Reference proteome</keyword>
<gene>
    <name evidence="2" type="ORF">C8N44_10635</name>
</gene>
<organism evidence="2 3">
    <name type="scientific">Allosediminivita pacifica</name>
    <dbReference type="NCBI Taxonomy" id="1267769"/>
    <lineage>
        <taxon>Bacteria</taxon>
        <taxon>Pseudomonadati</taxon>
        <taxon>Pseudomonadota</taxon>
        <taxon>Alphaproteobacteria</taxon>
        <taxon>Rhodobacterales</taxon>
        <taxon>Paracoccaceae</taxon>
        <taxon>Allosediminivita</taxon>
    </lineage>
</organism>
<dbReference type="Proteomes" id="UP000244069">
    <property type="component" value="Unassembled WGS sequence"/>
</dbReference>
<protein>
    <submittedName>
        <fullName evidence="2">Pimeloyl-ACP methyl ester carboxylesterase</fullName>
    </submittedName>
</protein>
<dbReference type="InterPro" id="IPR029058">
    <property type="entry name" value="AB_hydrolase_fold"/>
</dbReference>
<evidence type="ECO:0000313" key="3">
    <source>
        <dbReference type="Proteomes" id="UP000244069"/>
    </source>
</evidence>